<dbReference type="PRINTS" id="PR00119">
    <property type="entry name" value="CATATPASE"/>
</dbReference>
<evidence type="ECO:0000256" key="1">
    <source>
        <dbReference type="ARBA" id="ARBA00004651"/>
    </source>
</evidence>
<feature type="domain" description="P-type ATPase A" evidence="9">
    <location>
        <begin position="113"/>
        <end position="211"/>
    </location>
</feature>
<keyword evidence="3 8" id="KW-0812">Transmembrane</keyword>
<dbReference type="SFLD" id="SFLDF00027">
    <property type="entry name" value="p-type_atpase"/>
    <property type="match status" value="1"/>
</dbReference>
<gene>
    <name evidence="11" type="ORF">SAMN04488000_11180</name>
</gene>
<dbReference type="InterPro" id="IPR023299">
    <property type="entry name" value="ATPase_P-typ_cyto_dom_N"/>
</dbReference>
<dbReference type="Proteomes" id="UP000199503">
    <property type="component" value="Unassembled WGS sequence"/>
</dbReference>
<evidence type="ECO:0000313" key="12">
    <source>
        <dbReference type="Proteomes" id="UP000199503"/>
    </source>
</evidence>
<feature type="transmembrane region" description="Helical" evidence="8">
    <location>
        <begin position="252"/>
        <end position="272"/>
    </location>
</feature>
<dbReference type="InterPro" id="IPR036412">
    <property type="entry name" value="HAD-like_sf"/>
</dbReference>
<feature type="transmembrane region" description="Helical" evidence="8">
    <location>
        <begin position="63"/>
        <end position="94"/>
    </location>
</feature>
<feature type="transmembrane region" description="Helical" evidence="8">
    <location>
        <begin position="33"/>
        <end position="51"/>
    </location>
</feature>
<evidence type="ECO:0000259" key="9">
    <source>
        <dbReference type="Pfam" id="PF00122"/>
    </source>
</evidence>
<dbReference type="SFLD" id="SFLDG00002">
    <property type="entry name" value="C1.7:_P-type_atpase_like"/>
    <property type="match status" value="1"/>
</dbReference>
<organism evidence="11 12">
    <name type="scientific">Lentzea albida</name>
    <dbReference type="NCBI Taxonomy" id="65499"/>
    <lineage>
        <taxon>Bacteria</taxon>
        <taxon>Bacillati</taxon>
        <taxon>Actinomycetota</taxon>
        <taxon>Actinomycetes</taxon>
        <taxon>Pseudonocardiales</taxon>
        <taxon>Pseudonocardiaceae</taxon>
        <taxon>Lentzea</taxon>
    </lineage>
</organism>
<keyword evidence="7 8" id="KW-0472">Membrane</keyword>
<evidence type="ECO:0000313" key="11">
    <source>
        <dbReference type="EMBL" id="SER71348.1"/>
    </source>
</evidence>
<dbReference type="InterPro" id="IPR027256">
    <property type="entry name" value="P-typ_ATPase_IB"/>
</dbReference>
<evidence type="ECO:0000259" key="10">
    <source>
        <dbReference type="Pfam" id="PF01814"/>
    </source>
</evidence>
<reference evidence="12" key="1">
    <citation type="submission" date="2016-10" db="EMBL/GenBank/DDBJ databases">
        <authorList>
            <person name="Varghese N."/>
            <person name="Submissions S."/>
        </authorList>
    </citation>
    <scope>NUCLEOTIDE SEQUENCE [LARGE SCALE GENOMIC DNA]</scope>
    <source>
        <strain evidence="12">DSM 44437</strain>
    </source>
</reference>
<keyword evidence="12" id="KW-1185">Reference proteome</keyword>
<dbReference type="STRING" id="65499.SAMN04488000_11180"/>
<dbReference type="SUPFAM" id="SSF81665">
    <property type="entry name" value="Calcium ATPase, transmembrane domain M"/>
    <property type="match status" value="1"/>
</dbReference>
<dbReference type="InterPro" id="IPR001757">
    <property type="entry name" value="P_typ_ATPase"/>
</dbReference>
<dbReference type="Pfam" id="PF00702">
    <property type="entry name" value="Hydrolase"/>
    <property type="match status" value="1"/>
</dbReference>
<dbReference type="InterPro" id="IPR008250">
    <property type="entry name" value="ATPase_P-typ_transduc_dom_A_sf"/>
</dbReference>
<name>A0A1H9RF50_9PSEU</name>
<dbReference type="Pfam" id="PF01814">
    <property type="entry name" value="Hemerythrin"/>
    <property type="match status" value="1"/>
</dbReference>
<dbReference type="GO" id="GO:0019829">
    <property type="term" value="F:ATPase-coupled monoatomic cation transmembrane transporter activity"/>
    <property type="evidence" value="ECO:0007669"/>
    <property type="project" value="InterPro"/>
</dbReference>
<keyword evidence="5" id="KW-1278">Translocase</keyword>
<dbReference type="Gene3D" id="1.20.120.520">
    <property type="entry name" value="nmb1532 protein domain like"/>
    <property type="match status" value="1"/>
</dbReference>
<dbReference type="GO" id="GO:0046872">
    <property type="term" value="F:metal ion binding"/>
    <property type="evidence" value="ECO:0007669"/>
    <property type="project" value="UniProtKB-KW"/>
</dbReference>
<evidence type="ECO:0000256" key="8">
    <source>
        <dbReference type="RuleBase" id="RU362081"/>
    </source>
</evidence>
<feature type="domain" description="Hemerythrin-like" evidence="10">
    <location>
        <begin position="618"/>
        <end position="748"/>
    </location>
</feature>
<dbReference type="PANTHER" id="PTHR48085">
    <property type="entry name" value="CADMIUM/ZINC-TRANSPORTING ATPASE HMA2-RELATED"/>
    <property type="match status" value="1"/>
</dbReference>
<keyword evidence="6 8" id="KW-1133">Transmembrane helix</keyword>
<dbReference type="SUPFAM" id="SSF81653">
    <property type="entry name" value="Calcium ATPase, transduction domain A"/>
    <property type="match status" value="1"/>
</dbReference>
<dbReference type="GO" id="GO:0005524">
    <property type="term" value="F:ATP binding"/>
    <property type="evidence" value="ECO:0007669"/>
    <property type="project" value="UniProtKB-UniRule"/>
</dbReference>
<evidence type="ECO:0000256" key="5">
    <source>
        <dbReference type="ARBA" id="ARBA00022967"/>
    </source>
</evidence>
<dbReference type="NCBIfam" id="TIGR01494">
    <property type="entry name" value="ATPase_P-type"/>
    <property type="match status" value="1"/>
</dbReference>
<feature type="transmembrane region" description="Helical" evidence="8">
    <location>
        <begin position="227"/>
        <end position="246"/>
    </location>
</feature>
<proteinExistence type="inferred from homology"/>
<keyword evidence="8" id="KW-1003">Cell membrane</keyword>
<dbReference type="InterPro" id="IPR023298">
    <property type="entry name" value="ATPase_P-typ_TM_dom_sf"/>
</dbReference>
<dbReference type="PANTHER" id="PTHR48085:SF5">
    <property type="entry name" value="CADMIUM_ZINC-TRANSPORTING ATPASE HMA4-RELATED"/>
    <property type="match status" value="1"/>
</dbReference>
<dbReference type="GO" id="GO:0015086">
    <property type="term" value="F:cadmium ion transmembrane transporter activity"/>
    <property type="evidence" value="ECO:0007669"/>
    <property type="project" value="TreeGrafter"/>
</dbReference>
<dbReference type="PROSITE" id="PS00154">
    <property type="entry name" value="ATPASE_E1_E2"/>
    <property type="match status" value="1"/>
</dbReference>
<dbReference type="Pfam" id="PF00122">
    <property type="entry name" value="E1-E2_ATPase"/>
    <property type="match status" value="1"/>
</dbReference>
<dbReference type="SFLD" id="SFLDS00003">
    <property type="entry name" value="Haloacid_Dehalogenase"/>
    <property type="match status" value="1"/>
</dbReference>
<dbReference type="SUPFAM" id="SSF56784">
    <property type="entry name" value="HAD-like"/>
    <property type="match status" value="1"/>
</dbReference>
<dbReference type="EMBL" id="FOFV01000011">
    <property type="protein sequence ID" value="SER71348.1"/>
    <property type="molecule type" value="Genomic_DNA"/>
</dbReference>
<dbReference type="InterPro" id="IPR023214">
    <property type="entry name" value="HAD_sf"/>
</dbReference>
<dbReference type="InterPro" id="IPR018303">
    <property type="entry name" value="ATPase_P-typ_P_site"/>
</dbReference>
<evidence type="ECO:0000256" key="6">
    <source>
        <dbReference type="ARBA" id="ARBA00022989"/>
    </source>
</evidence>
<dbReference type="NCBIfam" id="TIGR01525">
    <property type="entry name" value="ATPase-IB_hvy"/>
    <property type="match status" value="1"/>
</dbReference>
<dbReference type="GO" id="GO:0016887">
    <property type="term" value="F:ATP hydrolysis activity"/>
    <property type="evidence" value="ECO:0007669"/>
    <property type="project" value="InterPro"/>
</dbReference>
<accession>A0A1H9RF50</accession>
<evidence type="ECO:0000256" key="7">
    <source>
        <dbReference type="ARBA" id="ARBA00023136"/>
    </source>
</evidence>
<keyword evidence="8" id="KW-0547">Nucleotide-binding</keyword>
<dbReference type="Gene3D" id="3.40.1110.10">
    <property type="entry name" value="Calcium-transporting ATPase, cytoplasmic domain N"/>
    <property type="match status" value="1"/>
</dbReference>
<sequence>MKVRTGHLSLTAVVLTTLAGGVVWFQDPQSARTWWAVATATAVVPAVWWVVEDLRAKRFGADVLAVFALLGTLAVGEHLAGAVVAVMVGTGHALDDYARRRARRDLSALLERAPSRTWVRANGDLRTIGVDAVRPGDEVVVRPGEVVPVDGVLLGDATFDESALTGEPEPVTRLRGERVRSGVVATGSVADVRASASAAESTYAGVVRLAEEAAARSAPVVRVADRVAAVFLPVAVLVAGLAAVLTGDLTRAVAVLVTATPCPLLLAVPVAITAGMSRASRAGVVVRDGQALEALGNVRTAVLDKTGTVTVGRPVVVDVVPAPRWFPSGVLGLAASVEQFSTHALASAVVEAARTAGLHVDPAQDVHERPGHGVGGRVGTAAVFVGARDEEPEQAWELAAAAKARLDAATPVWVRADDEYVGALLLRDPLRREAGRTVQRLRAAGLRRLVMLTGDRPAVAQDVAAILGLDDVVARCTPEDKVARVREERSGGVTLMAGDGINDAPALAAADVGVALGGRGSAAAAQAADAVVLDDRIDRLADAVEIAGNARRIAVQSATAGMGLALVAMGFAALGLLPPIGGALVQEAIDVAVILYSLRALLPLRHGRVRAGTAGLLSRFDAEHVALQEARDAVRIAADSLHAGMTEEAATAVRKAHELAVERLLPHERAEEHELYPVLTAEFRDPHATVPMSRGHVEIERLVRRLGRHLDEPGGLTADQVDDLRATLYGLDAVLRLHFAQEEESYFVLADHR</sequence>
<dbReference type="AlphaFoldDB" id="A0A1H9RF50"/>
<keyword evidence="8" id="KW-0067">ATP-binding</keyword>
<comment type="subcellular location">
    <subcellularLocation>
        <location evidence="1">Cell membrane</location>
        <topology evidence="1">Multi-pass membrane protein</topology>
    </subcellularLocation>
</comment>
<keyword evidence="4 8" id="KW-0479">Metal-binding</keyword>
<dbReference type="InterPro" id="IPR012312">
    <property type="entry name" value="Hemerythrin-like"/>
</dbReference>
<protein>
    <submittedName>
        <fullName evidence="11">ATPase, P-type (Transporting), HAD superfamily, subfamily IC/heavy metal translocating P-type ATPase</fullName>
    </submittedName>
</protein>
<evidence type="ECO:0000256" key="2">
    <source>
        <dbReference type="ARBA" id="ARBA00006024"/>
    </source>
</evidence>
<dbReference type="Gene3D" id="3.40.50.1000">
    <property type="entry name" value="HAD superfamily/HAD-like"/>
    <property type="match status" value="1"/>
</dbReference>
<feature type="transmembrane region" description="Helical" evidence="8">
    <location>
        <begin position="6"/>
        <end position="26"/>
    </location>
</feature>
<comment type="similarity">
    <text evidence="2 8">Belongs to the cation transport ATPase (P-type) (TC 3.A.3) family. Type IB subfamily.</text>
</comment>
<evidence type="ECO:0000256" key="4">
    <source>
        <dbReference type="ARBA" id="ARBA00022723"/>
    </source>
</evidence>
<evidence type="ECO:0000256" key="3">
    <source>
        <dbReference type="ARBA" id="ARBA00022692"/>
    </source>
</evidence>
<dbReference type="InterPro" id="IPR044492">
    <property type="entry name" value="P_typ_ATPase_HD_dom"/>
</dbReference>
<dbReference type="OrthoDB" id="7059309at2"/>
<dbReference type="InterPro" id="IPR059000">
    <property type="entry name" value="ATPase_P-type_domA"/>
</dbReference>
<dbReference type="Gene3D" id="2.70.150.10">
    <property type="entry name" value="Calcium-transporting ATPase, cytoplasmic transduction domain A"/>
    <property type="match status" value="1"/>
</dbReference>
<dbReference type="InterPro" id="IPR051014">
    <property type="entry name" value="Cation_Transport_ATPase_IB"/>
</dbReference>
<dbReference type="GO" id="GO:0005886">
    <property type="term" value="C:plasma membrane"/>
    <property type="evidence" value="ECO:0007669"/>
    <property type="project" value="UniProtKB-SubCell"/>
</dbReference>